<sequence length="169" mass="19015">MGNSPGYTTENIYGLLAAIATLLFRTCEIIVIRKCKSAHYAIMMFNLGWVAVIESLILSVTIGNLKWHQCYMQGLYIIFLGFFSYGAPAFLSIALQCEFAGPVLTMRDAVTMVLAFIWQIFLFHDNPHYFTIAGAALVGLSVIFISLMKWVSSLSEDSSLRKRLKWILI</sequence>
<accession>A0AAV4W240</accession>
<feature type="transmembrane region" description="Helical" evidence="1">
    <location>
        <begin position="12"/>
        <end position="32"/>
    </location>
</feature>
<keyword evidence="1" id="KW-0472">Membrane</keyword>
<comment type="caution">
    <text evidence="2">The sequence shown here is derived from an EMBL/GenBank/DDBJ whole genome shotgun (WGS) entry which is preliminary data.</text>
</comment>
<dbReference type="Proteomes" id="UP001054837">
    <property type="component" value="Unassembled WGS sequence"/>
</dbReference>
<feature type="transmembrane region" description="Helical" evidence="1">
    <location>
        <begin position="129"/>
        <end position="151"/>
    </location>
</feature>
<dbReference type="InterPro" id="IPR037185">
    <property type="entry name" value="EmrE-like"/>
</dbReference>
<organism evidence="2 3">
    <name type="scientific">Caerostris darwini</name>
    <dbReference type="NCBI Taxonomy" id="1538125"/>
    <lineage>
        <taxon>Eukaryota</taxon>
        <taxon>Metazoa</taxon>
        <taxon>Ecdysozoa</taxon>
        <taxon>Arthropoda</taxon>
        <taxon>Chelicerata</taxon>
        <taxon>Arachnida</taxon>
        <taxon>Araneae</taxon>
        <taxon>Araneomorphae</taxon>
        <taxon>Entelegynae</taxon>
        <taxon>Araneoidea</taxon>
        <taxon>Araneidae</taxon>
        <taxon>Caerostris</taxon>
    </lineage>
</organism>
<evidence type="ECO:0000313" key="3">
    <source>
        <dbReference type="Proteomes" id="UP001054837"/>
    </source>
</evidence>
<keyword evidence="3" id="KW-1185">Reference proteome</keyword>
<evidence type="ECO:0000256" key="1">
    <source>
        <dbReference type="SAM" id="Phobius"/>
    </source>
</evidence>
<gene>
    <name evidence="2" type="primary">SLC35G1_2</name>
    <name evidence="2" type="ORF">CDAR_461081</name>
</gene>
<dbReference type="EMBL" id="BPLQ01013956">
    <property type="protein sequence ID" value="GIY76160.1"/>
    <property type="molecule type" value="Genomic_DNA"/>
</dbReference>
<feature type="transmembrane region" description="Helical" evidence="1">
    <location>
        <begin position="106"/>
        <end position="123"/>
    </location>
</feature>
<dbReference type="AlphaFoldDB" id="A0AAV4W240"/>
<reference evidence="2 3" key="1">
    <citation type="submission" date="2021-06" db="EMBL/GenBank/DDBJ databases">
        <title>Caerostris darwini draft genome.</title>
        <authorList>
            <person name="Kono N."/>
            <person name="Arakawa K."/>
        </authorList>
    </citation>
    <scope>NUCLEOTIDE SEQUENCE [LARGE SCALE GENOMIC DNA]</scope>
</reference>
<protein>
    <submittedName>
        <fullName evidence="2">Solute carrier family 35 member G1</fullName>
    </submittedName>
</protein>
<keyword evidence="1" id="KW-0812">Transmembrane</keyword>
<feature type="transmembrane region" description="Helical" evidence="1">
    <location>
        <begin position="74"/>
        <end position="94"/>
    </location>
</feature>
<feature type="transmembrane region" description="Helical" evidence="1">
    <location>
        <begin position="44"/>
        <end position="62"/>
    </location>
</feature>
<keyword evidence="1" id="KW-1133">Transmembrane helix</keyword>
<dbReference type="SUPFAM" id="SSF103481">
    <property type="entry name" value="Multidrug resistance efflux transporter EmrE"/>
    <property type="match status" value="1"/>
</dbReference>
<evidence type="ECO:0000313" key="2">
    <source>
        <dbReference type="EMBL" id="GIY76160.1"/>
    </source>
</evidence>
<name>A0AAV4W240_9ARAC</name>
<proteinExistence type="predicted"/>